<proteinExistence type="predicted"/>
<dbReference type="Proteomes" id="UP000276133">
    <property type="component" value="Unassembled WGS sequence"/>
</dbReference>
<dbReference type="EMBL" id="REGN01005156">
    <property type="protein sequence ID" value="RNA14586.1"/>
    <property type="molecule type" value="Genomic_DNA"/>
</dbReference>
<accession>A0A3M7QT69</accession>
<evidence type="ECO:0000313" key="1">
    <source>
        <dbReference type="EMBL" id="RNA14586.1"/>
    </source>
</evidence>
<protein>
    <submittedName>
        <fullName evidence="1">Uncharacterized protein</fullName>
    </submittedName>
</protein>
<comment type="caution">
    <text evidence="1">The sequence shown here is derived from an EMBL/GenBank/DDBJ whole genome shotgun (WGS) entry which is preliminary data.</text>
</comment>
<reference evidence="1 2" key="1">
    <citation type="journal article" date="2018" name="Sci. Rep.">
        <title>Genomic signatures of local adaptation to the degree of environmental predictability in rotifers.</title>
        <authorList>
            <person name="Franch-Gras L."/>
            <person name="Hahn C."/>
            <person name="Garcia-Roger E.M."/>
            <person name="Carmona M.J."/>
            <person name="Serra M."/>
            <person name="Gomez A."/>
        </authorList>
    </citation>
    <scope>NUCLEOTIDE SEQUENCE [LARGE SCALE GENOMIC DNA]</scope>
    <source>
        <strain evidence="1">HYR1</strain>
    </source>
</reference>
<dbReference type="AlphaFoldDB" id="A0A3M7QT69"/>
<keyword evidence="2" id="KW-1185">Reference proteome</keyword>
<organism evidence="1 2">
    <name type="scientific">Brachionus plicatilis</name>
    <name type="common">Marine rotifer</name>
    <name type="synonym">Brachionus muelleri</name>
    <dbReference type="NCBI Taxonomy" id="10195"/>
    <lineage>
        <taxon>Eukaryota</taxon>
        <taxon>Metazoa</taxon>
        <taxon>Spiralia</taxon>
        <taxon>Gnathifera</taxon>
        <taxon>Rotifera</taxon>
        <taxon>Eurotatoria</taxon>
        <taxon>Monogononta</taxon>
        <taxon>Pseudotrocha</taxon>
        <taxon>Ploima</taxon>
        <taxon>Brachionidae</taxon>
        <taxon>Brachionus</taxon>
    </lineage>
</organism>
<evidence type="ECO:0000313" key="2">
    <source>
        <dbReference type="Proteomes" id="UP000276133"/>
    </source>
</evidence>
<name>A0A3M7QT69_BRAPC</name>
<gene>
    <name evidence="1" type="ORF">BpHYR1_014965</name>
</gene>
<sequence>MQLKVLSDKTDKNLNFPKSFLSAKPINNSTQHFAFYLFSKFILTETDFFYSIGFLYIKELSDISYMIKQDRDLFSRFGCWNRCETLVYRGDPQVRPNGLRLRLNQIIAKKMIFIFFEETKCSAQTIE</sequence>